<evidence type="ECO:0000313" key="1">
    <source>
        <dbReference type="EMBL" id="OSM03966.1"/>
    </source>
</evidence>
<name>A0A1Y2K3W5_9PROT</name>
<gene>
    <name evidence="1" type="ORF">MAIT1_03788</name>
</gene>
<dbReference type="Proteomes" id="UP000194003">
    <property type="component" value="Unassembled WGS sequence"/>
</dbReference>
<protein>
    <submittedName>
        <fullName evidence="1">Uncharacterized protein</fullName>
    </submittedName>
</protein>
<keyword evidence="2" id="KW-1185">Reference proteome</keyword>
<reference evidence="1 2" key="1">
    <citation type="journal article" date="2016" name="BMC Genomics">
        <title>Combined genomic and structural analyses of a cultured magnetotactic bacterium reveals its niche adaptation to a dynamic environment.</title>
        <authorList>
            <person name="Araujo A.C."/>
            <person name="Morillo V."/>
            <person name="Cypriano J."/>
            <person name="Teixeira L.C."/>
            <person name="Leao P."/>
            <person name="Lyra S."/>
            <person name="Almeida L.G."/>
            <person name="Bazylinski D.A."/>
            <person name="Vasconcellos A.T."/>
            <person name="Abreu F."/>
            <person name="Lins U."/>
        </authorList>
    </citation>
    <scope>NUCLEOTIDE SEQUENCE [LARGE SCALE GENOMIC DNA]</scope>
    <source>
        <strain evidence="1 2">IT-1</strain>
    </source>
</reference>
<accession>A0A1Y2K3W5</accession>
<proteinExistence type="predicted"/>
<dbReference type="EMBL" id="LVJN01000019">
    <property type="protein sequence ID" value="OSM03966.1"/>
    <property type="molecule type" value="Genomic_DNA"/>
</dbReference>
<comment type="caution">
    <text evidence="1">The sequence shown here is derived from an EMBL/GenBank/DDBJ whole genome shotgun (WGS) entry which is preliminary data.</text>
</comment>
<sequence>MRPYPPESIQETAARKSDLQLLRDLDATIGGYHSPVDGRWIDSRQARREDLKRHGCREYDPGEKRAFLQEKQSRENALVDRARATLHRRFHDS</sequence>
<organism evidence="1 2">
    <name type="scientific">Magnetofaba australis IT-1</name>
    <dbReference type="NCBI Taxonomy" id="1434232"/>
    <lineage>
        <taxon>Bacteria</taxon>
        <taxon>Pseudomonadati</taxon>
        <taxon>Pseudomonadota</taxon>
        <taxon>Magnetococcia</taxon>
        <taxon>Magnetococcales</taxon>
        <taxon>Magnetococcaceae</taxon>
        <taxon>Magnetofaba</taxon>
    </lineage>
</organism>
<dbReference type="AlphaFoldDB" id="A0A1Y2K3W5"/>
<evidence type="ECO:0000313" key="2">
    <source>
        <dbReference type="Proteomes" id="UP000194003"/>
    </source>
</evidence>